<sequence>MAKSRKSTKLPQLFLIGIALGAVLMLVFQLISTDSASSNAVPKFSDPRFVEAASESSIDTLQALLDEGIDVNSAYGDGTRALHWAVHWDDQAMAELLIDAGANVNARNELGVVPLWLAAENGSTSMTRQLLNADANANLSLPSGETILMMASRTGNPAVINLLLQHGASVNATESSQHQTALMWAVVQQHPQAVEALVTKGADIDLRTDTWIETAQPAGARPAIRDAVYEIVQGGYTAFLFAAQQGNVEIASLLLATGADVNEKAPDGTSALVIAAHSGNSELAQFLLEEGADPNLMGAGYSALHITIPHKDLALVESLLAHGANVNEVVISPTPARRSSRDFAIREQIVGTTPFWIAAQYRQTEILQALIAAGADRSFTTDSQDTSLMLAIDGRAAFFQEETRGITDAGAAERDALKLIEYSLSIGVDVNAANSNGDTGLHKASSRGYDNIVKYLVANGADLNTANNRGMTALDYATRLRGRGIGRSRSSNVSTEKLLRDLGAVE</sequence>
<keyword evidence="1" id="KW-0677">Repeat</keyword>
<dbReference type="SMART" id="SM00248">
    <property type="entry name" value="ANK"/>
    <property type="match status" value="10"/>
</dbReference>
<evidence type="ECO:0000256" key="3">
    <source>
        <dbReference type="PROSITE-ProRule" id="PRU00023"/>
    </source>
</evidence>
<comment type="caution">
    <text evidence="5">The sequence shown here is derived from an EMBL/GenBank/DDBJ whole genome shotgun (WGS) entry which is preliminary data.</text>
</comment>
<feature type="repeat" description="ANK" evidence="3">
    <location>
        <begin position="436"/>
        <end position="468"/>
    </location>
</feature>
<evidence type="ECO:0000256" key="4">
    <source>
        <dbReference type="SAM" id="Phobius"/>
    </source>
</evidence>
<evidence type="ECO:0000256" key="1">
    <source>
        <dbReference type="ARBA" id="ARBA00022737"/>
    </source>
</evidence>
<dbReference type="Pfam" id="PF12796">
    <property type="entry name" value="Ank_2"/>
    <property type="match status" value="4"/>
</dbReference>
<dbReference type="EMBL" id="NVVJ01000118">
    <property type="protein sequence ID" value="PCJ16545.1"/>
    <property type="molecule type" value="Genomic_DNA"/>
</dbReference>
<accession>A0A2A5ABB0</accession>
<dbReference type="PROSITE" id="PS50088">
    <property type="entry name" value="ANK_REPEAT"/>
    <property type="match status" value="8"/>
</dbReference>
<dbReference type="AlphaFoldDB" id="A0A2A5ABB0"/>
<feature type="repeat" description="ANK" evidence="3">
    <location>
        <begin position="299"/>
        <end position="327"/>
    </location>
</feature>
<evidence type="ECO:0000256" key="2">
    <source>
        <dbReference type="ARBA" id="ARBA00023043"/>
    </source>
</evidence>
<dbReference type="SUPFAM" id="SSF48403">
    <property type="entry name" value="Ankyrin repeat"/>
    <property type="match status" value="2"/>
</dbReference>
<evidence type="ECO:0000313" key="5">
    <source>
        <dbReference type="EMBL" id="PCJ16545.1"/>
    </source>
</evidence>
<dbReference type="PRINTS" id="PR01415">
    <property type="entry name" value="ANKYRIN"/>
</dbReference>
<feature type="repeat" description="ANK" evidence="3">
    <location>
        <begin position="177"/>
        <end position="209"/>
    </location>
</feature>
<keyword evidence="4" id="KW-1133">Transmembrane helix</keyword>
<feature type="repeat" description="ANK" evidence="3">
    <location>
        <begin position="77"/>
        <end position="109"/>
    </location>
</feature>
<dbReference type="PROSITE" id="PS50297">
    <property type="entry name" value="ANK_REP_REGION"/>
    <property type="match status" value="8"/>
</dbReference>
<keyword evidence="2 3" id="KW-0040">ANK repeat</keyword>
<dbReference type="PANTHER" id="PTHR24198">
    <property type="entry name" value="ANKYRIN REPEAT AND PROTEIN KINASE DOMAIN-CONTAINING PROTEIN"/>
    <property type="match status" value="1"/>
</dbReference>
<feature type="repeat" description="ANK" evidence="3">
    <location>
        <begin position="350"/>
        <end position="382"/>
    </location>
</feature>
<evidence type="ECO:0000313" key="6">
    <source>
        <dbReference type="Proteomes" id="UP000218327"/>
    </source>
</evidence>
<name>A0A2A5ABB0_9GAMM</name>
<dbReference type="Pfam" id="PF00023">
    <property type="entry name" value="Ank"/>
    <property type="match status" value="1"/>
</dbReference>
<dbReference type="Proteomes" id="UP000218327">
    <property type="component" value="Unassembled WGS sequence"/>
</dbReference>
<protein>
    <submittedName>
        <fullName evidence="5">Uncharacterized protein</fullName>
    </submittedName>
</protein>
<dbReference type="PANTHER" id="PTHR24198:SF165">
    <property type="entry name" value="ANKYRIN REPEAT-CONTAINING PROTEIN-RELATED"/>
    <property type="match status" value="1"/>
</dbReference>
<feature type="repeat" description="ANK" evidence="3">
    <location>
        <begin position="234"/>
        <end position="266"/>
    </location>
</feature>
<feature type="transmembrane region" description="Helical" evidence="4">
    <location>
        <begin position="12"/>
        <end position="31"/>
    </location>
</feature>
<dbReference type="InterPro" id="IPR002110">
    <property type="entry name" value="Ankyrin_rpt"/>
</dbReference>
<gene>
    <name evidence="5" type="ORF">COA96_18355</name>
</gene>
<dbReference type="Gene3D" id="1.25.40.20">
    <property type="entry name" value="Ankyrin repeat-containing domain"/>
    <property type="match status" value="4"/>
</dbReference>
<keyword evidence="4" id="KW-0472">Membrane</keyword>
<feature type="repeat" description="ANK" evidence="3">
    <location>
        <begin position="143"/>
        <end position="175"/>
    </location>
</feature>
<dbReference type="InterPro" id="IPR036770">
    <property type="entry name" value="Ankyrin_rpt-contain_sf"/>
</dbReference>
<feature type="repeat" description="ANK" evidence="3">
    <location>
        <begin position="267"/>
        <end position="299"/>
    </location>
</feature>
<reference evidence="6" key="1">
    <citation type="submission" date="2017-08" db="EMBL/GenBank/DDBJ databases">
        <title>A dynamic microbial community with high functional redundancy inhabits the cold, oxic subseafloor aquifer.</title>
        <authorList>
            <person name="Tully B.J."/>
            <person name="Wheat C.G."/>
            <person name="Glazer B.T."/>
            <person name="Huber J.A."/>
        </authorList>
    </citation>
    <scope>NUCLEOTIDE SEQUENCE [LARGE SCALE GENOMIC DNA]</scope>
</reference>
<proteinExistence type="predicted"/>
<keyword evidence="4" id="KW-0812">Transmembrane</keyword>
<organism evidence="5 6">
    <name type="scientific">SAR86 cluster bacterium</name>
    <dbReference type="NCBI Taxonomy" id="2030880"/>
    <lineage>
        <taxon>Bacteria</taxon>
        <taxon>Pseudomonadati</taxon>
        <taxon>Pseudomonadota</taxon>
        <taxon>Gammaproteobacteria</taxon>
        <taxon>SAR86 cluster</taxon>
    </lineage>
</organism>